<dbReference type="SUPFAM" id="SSF53383">
    <property type="entry name" value="PLP-dependent transferases"/>
    <property type="match status" value="1"/>
</dbReference>
<accession>A0ABY1JE16</accession>
<keyword evidence="1 3" id="KW-0663">Pyridoxal phosphate</keyword>
<dbReference type="PANTHER" id="PTHR30244">
    <property type="entry name" value="TRANSAMINASE"/>
    <property type="match status" value="1"/>
</dbReference>
<dbReference type="PANTHER" id="PTHR30244:SF36">
    <property type="entry name" value="3-OXO-GLUCOSE-6-PHOSPHATE:GLUTAMATE AMINOTRANSFERASE"/>
    <property type="match status" value="1"/>
</dbReference>
<evidence type="ECO:0000256" key="2">
    <source>
        <dbReference type="ARBA" id="ARBA00037999"/>
    </source>
</evidence>
<dbReference type="Gene3D" id="3.40.640.10">
    <property type="entry name" value="Type I PLP-dependent aspartate aminotransferase-like (Major domain)"/>
    <property type="match status" value="1"/>
</dbReference>
<protein>
    <submittedName>
        <fullName evidence="4">dTDP-4-amino-4,6-dideoxygalactose transaminase</fullName>
    </submittedName>
</protein>
<dbReference type="PIRSF" id="PIRSF000390">
    <property type="entry name" value="PLP_StrS"/>
    <property type="match status" value="1"/>
</dbReference>
<dbReference type="InterPro" id="IPR015424">
    <property type="entry name" value="PyrdxlP-dep_Trfase"/>
</dbReference>
<sequence>MKYVSAFDLKRNYESMKDEIKEALDRVLESQRFILGEEVEKFEKEVSSYLEVAHAVGCGSGTDALFLSLMSLDIKEGDEVITTPYTFFATASSIAKLGAKPVFVDIDPLTYNIDTDKVVEYITPRTKAVIVVHLFGLMTPVEKLEPLLKDKGIHLIEDCAQSFGAWRKIDGKIRRCGTIGTFGCFSFYPTKNLGGYGDGGLVTTNLSSLAERIKRLRAHGCSGEYIHEELGMNSRLDAIQAAVLRCRLRHVDDWNRKRRIIAERYRLLFNVYKISEFVKAPSEDEGSYHVYHQYVVRCERRDDLSKYLDENGIGTRVYYPLPLHLQPVFKYLDYRRGDFPEAEKLSQDSLALPMYPELTPDEQEYVVKTIAKFYR</sequence>
<dbReference type="InterPro" id="IPR015421">
    <property type="entry name" value="PyrdxlP-dep_Trfase_major"/>
</dbReference>
<dbReference type="RefSeq" id="WP_014807598.1">
    <property type="nucleotide sequence ID" value="NZ_DAONBL010000006.1"/>
</dbReference>
<evidence type="ECO:0000256" key="3">
    <source>
        <dbReference type="RuleBase" id="RU004508"/>
    </source>
</evidence>
<gene>
    <name evidence="4" type="ORF">SAMN05444368_1395</name>
</gene>
<dbReference type="InterPro" id="IPR000653">
    <property type="entry name" value="DegT/StrS_aminotransferase"/>
</dbReference>
<dbReference type="Proteomes" id="UP000185093">
    <property type="component" value="Unassembled WGS sequence"/>
</dbReference>
<evidence type="ECO:0000313" key="4">
    <source>
        <dbReference type="EMBL" id="SIN71115.1"/>
    </source>
</evidence>
<dbReference type="Pfam" id="PF01041">
    <property type="entry name" value="DegT_DnrJ_EryC1"/>
    <property type="match status" value="1"/>
</dbReference>
<evidence type="ECO:0000313" key="5">
    <source>
        <dbReference type="Proteomes" id="UP000185093"/>
    </source>
</evidence>
<dbReference type="InterPro" id="IPR015422">
    <property type="entry name" value="PyrdxlP-dep_Trfase_small"/>
</dbReference>
<comment type="similarity">
    <text evidence="2 3">Belongs to the DegT/DnrJ/EryC1 family.</text>
</comment>
<dbReference type="EMBL" id="FSQZ01000001">
    <property type="protein sequence ID" value="SIN71115.1"/>
    <property type="molecule type" value="Genomic_DNA"/>
</dbReference>
<dbReference type="Gene3D" id="3.90.1150.10">
    <property type="entry name" value="Aspartate Aminotransferase, domain 1"/>
    <property type="match status" value="1"/>
</dbReference>
<name>A0ABY1JE16_9BACT</name>
<keyword evidence="5" id="KW-1185">Reference proteome</keyword>
<comment type="caution">
    <text evidence="4">The sequence shown here is derived from an EMBL/GenBank/DDBJ whole genome shotgun (WGS) entry which is preliminary data.</text>
</comment>
<dbReference type="CDD" id="cd00616">
    <property type="entry name" value="AHBA_syn"/>
    <property type="match status" value="1"/>
</dbReference>
<organism evidence="4 5">
    <name type="scientific">Acetomicrobium flavidum</name>
    <dbReference type="NCBI Taxonomy" id="49896"/>
    <lineage>
        <taxon>Bacteria</taxon>
        <taxon>Thermotogati</taxon>
        <taxon>Synergistota</taxon>
        <taxon>Synergistia</taxon>
        <taxon>Synergistales</taxon>
        <taxon>Acetomicrobiaceae</taxon>
        <taxon>Acetomicrobium</taxon>
    </lineage>
</organism>
<proteinExistence type="inferred from homology"/>
<reference evidence="4 5" key="1">
    <citation type="submission" date="2016-11" db="EMBL/GenBank/DDBJ databases">
        <authorList>
            <person name="Varghese N."/>
            <person name="Submissions S."/>
        </authorList>
    </citation>
    <scope>NUCLEOTIDE SEQUENCE [LARGE SCALE GENOMIC DNA]</scope>
    <source>
        <strain evidence="4 5">DSM 20664</strain>
    </source>
</reference>
<evidence type="ECO:0000256" key="1">
    <source>
        <dbReference type="ARBA" id="ARBA00022898"/>
    </source>
</evidence>